<protein>
    <submittedName>
        <fullName evidence="2">Uncharacterized protein</fullName>
    </submittedName>
</protein>
<gene>
    <name evidence="2" type="ORF">KB449_11885</name>
</gene>
<reference evidence="2" key="1">
    <citation type="submission" date="2023-04" db="EMBL/GenBank/DDBJ databases">
        <title>Comparative genomic analysis of Cohnella hashimotonis sp. nov., isolated from the International Space Station.</title>
        <authorList>
            <person name="Venkateswaran K."/>
            <person name="Simpson A."/>
        </authorList>
    </citation>
    <scope>NUCLEOTIDE SEQUENCE</scope>
    <source>
        <strain evidence="2">F6_2S_P_1</strain>
    </source>
</reference>
<comment type="caution">
    <text evidence="2">The sequence shown here is derived from an EMBL/GenBank/DDBJ whole genome shotgun (WGS) entry which is preliminary data.</text>
</comment>
<feature type="compositionally biased region" description="Basic and acidic residues" evidence="1">
    <location>
        <begin position="1"/>
        <end position="24"/>
    </location>
</feature>
<dbReference type="Proteomes" id="UP001161691">
    <property type="component" value="Unassembled WGS sequence"/>
</dbReference>
<dbReference type="EMBL" id="JAGRPV010000001">
    <property type="protein sequence ID" value="MDI4645670.1"/>
    <property type="molecule type" value="Genomic_DNA"/>
</dbReference>
<dbReference type="RefSeq" id="WP_282908575.1">
    <property type="nucleotide sequence ID" value="NZ_JAGRPV010000001.1"/>
</dbReference>
<evidence type="ECO:0000313" key="3">
    <source>
        <dbReference type="Proteomes" id="UP001161691"/>
    </source>
</evidence>
<feature type="region of interest" description="Disordered" evidence="1">
    <location>
        <begin position="1"/>
        <end position="57"/>
    </location>
</feature>
<organism evidence="2 3">
    <name type="scientific">Cohnella hashimotonis</name>
    <dbReference type="NCBI Taxonomy" id="2826895"/>
    <lineage>
        <taxon>Bacteria</taxon>
        <taxon>Bacillati</taxon>
        <taxon>Bacillota</taxon>
        <taxon>Bacilli</taxon>
        <taxon>Bacillales</taxon>
        <taxon>Paenibacillaceae</taxon>
        <taxon>Cohnella</taxon>
    </lineage>
</organism>
<evidence type="ECO:0000313" key="2">
    <source>
        <dbReference type="EMBL" id="MDI4645670.1"/>
    </source>
</evidence>
<keyword evidence="3" id="KW-1185">Reference proteome</keyword>
<sequence length="57" mass="6079">MSEESAGRMRTDRNGGSKVLERPKLATSTGSRLVEKPRTAAIGSAQNGMTEKKTSRG</sequence>
<evidence type="ECO:0000256" key="1">
    <source>
        <dbReference type="SAM" id="MobiDB-lite"/>
    </source>
</evidence>
<proteinExistence type="predicted"/>
<name>A0ABT6TH81_9BACL</name>
<accession>A0ABT6TH81</accession>